<organism evidence="2 3">
    <name type="scientific">Euzebya pacifica</name>
    <dbReference type="NCBI Taxonomy" id="1608957"/>
    <lineage>
        <taxon>Bacteria</taxon>
        <taxon>Bacillati</taxon>
        <taxon>Actinomycetota</taxon>
        <taxon>Nitriliruptoria</taxon>
        <taxon>Euzebyales</taxon>
    </lineage>
</organism>
<keyword evidence="3" id="KW-1185">Reference proteome</keyword>
<reference evidence="2 3" key="1">
    <citation type="submission" date="2018-09" db="EMBL/GenBank/DDBJ databases">
        <title>Complete genome sequence of Euzebya sp. DY32-46 isolated from seawater of Pacific Ocean.</title>
        <authorList>
            <person name="Xu L."/>
            <person name="Wu Y.-H."/>
            <person name="Xu X.-W."/>
        </authorList>
    </citation>
    <scope>NUCLEOTIDE SEQUENCE [LARGE SCALE GENOMIC DNA]</scope>
    <source>
        <strain evidence="2 3">DY32-46</strain>
    </source>
</reference>
<accession>A0A346XSA7</accession>
<dbReference type="Proteomes" id="UP000264006">
    <property type="component" value="Chromosome"/>
</dbReference>
<dbReference type="SUPFAM" id="SSF53098">
    <property type="entry name" value="Ribonuclease H-like"/>
    <property type="match status" value="1"/>
</dbReference>
<evidence type="ECO:0000313" key="2">
    <source>
        <dbReference type="EMBL" id="AXV05104.1"/>
    </source>
</evidence>
<evidence type="ECO:0000259" key="1">
    <source>
        <dbReference type="Pfam" id="PF13482"/>
    </source>
</evidence>
<dbReference type="InterPro" id="IPR019993">
    <property type="entry name" value="RecB_nuclease_TM0106_put"/>
</dbReference>
<dbReference type="InterPro" id="IPR038720">
    <property type="entry name" value="YprB_RNase_H-like_dom"/>
</dbReference>
<proteinExistence type="predicted"/>
<protein>
    <recommendedName>
        <fullName evidence="1">YprB ribonuclease H-like domain-containing protein</fullName>
    </recommendedName>
</protein>
<feature type="domain" description="YprB ribonuclease H-like" evidence="1">
    <location>
        <begin position="367"/>
        <end position="543"/>
    </location>
</feature>
<dbReference type="KEGG" id="euz:DVS28_a0397"/>
<sequence>MTADKPLSNRDVRRAPLLDARAATRCPLRTHLMIEPPEHVVEQPLPVDVLVRIEEGRAFEDQVMAEVAAAVGDLPTLTGDEAATLAAMAAGVPVIPQAELRDHEGRRTGRPDLLVALPDPTPGGRTAYMPVEVKAHLVTAKAKGGSLGPLRACAHTDVADGLDPAAMAEVEGPWTRKRTDDLLQLAHYQRLLEHHGHAGPGWAGVIGSDRTLALVDLTAPTFQSWRNTTGRWSTLEKYDREFGFRLDVAALATDRVDGLTDEDPLVVPARSSECDRCRFEGVCTPRMEDADELTLLPKVTWDVRQRLHASGLTTRTALALADPTALPTKAIREAADHARVQTSGVPLAKVRGADVLELPRADVEVDVDMESTADGRVYLWGCLVTDRRAGTPPEYVPFVDFAPELDDTAVFVAFWDWLQRTRKAAIDAERSFAAYCWAGGGAEDRYLRLYGPRIGVDVESFITSPEWVDLHRVARAHVTTGGSLGLKVVAGRLGFQWRDDDPGGGQSMVWYGDAVAGSHEQQRRLLDYNADDVEATRWVRERLAEVWADLPRVGDLMPTG</sequence>
<dbReference type="EMBL" id="CP031165">
    <property type="protein sequence ID" value="AXV05104.1"/>
    <property type="molecule type" value="Genomic_DNA"/>
</dbReference>
<evidence type="ECO:0000313" key="3">
    <source>
        <dbReference type="Proteomes" id="UP000264006"/>
    </source>
</evidence>
<dbReference type="AlphaFoldDB" id="A0A346XSA7"/>
<dbReference type="OrthoDB" id="3274988at2"/>
<dbReference type="NCBIfam" id="TIGR03491">
    <property type="entry name" value="TM0106 family RecB-like putative nuclease"/>
    <property type="match status" value="1"/>
</dbReference>
<dbReference type="InterPro" id="IPR012337">
    <property type="entry name" value="RNaseH-like_sf"/>
</dbReference>
<dbReference type="RefSeq" id="WP_114589958.1">
    <property type="nucleotide sequence ID" value="NZ_CP031165.1"/>
</dbReference>
<gene>
    <name evidence="2" type="ORF">DVS28_a0397</name>
</gene>
<dbReference type="Pfam" id="PF13482">
    <property type="entry name" value="RNase_H_2"/>
    <property type="match status" value="1"/>
</dbReference>
<name>A0A346XSA7_9ACTN</name>